<reference evidence="1 2" key="1">
    <citation type="journal article" date="2020" name="ISME J.">
        <title>Comparative genomics reveals insights into cyanobacterial evolution and habitat adaptation.</title>
        <authorList>
            <person name="Chen M.Y."/>
            <person name="Teng W.K."/>
            <person name="Zhao L."/>
            <person name="Hu C.X."/>
            <person name="Zhou Y.K."/>
            <person name="Han B.P."/>
            <person name="Song L.R."/>
            <person name="Shu W.S."/>
        </authorList>
    </citation>
    <scope>NUCLEOTIDE SEQUENCE [LARGE SCALE GENOMIC DNA]</scope>
    <source>
        <strain evidence="1 2">FACHB-119</strain>
    </source>
</reference>
<dbReference type="RefSeq" id="WP_190478231.1">
    <property type="nucleotide sequence ID" value="NZ_JACJSG010000051.1"/>
</dbReference>
<protein>
    <submittedName>
        <fullName evidence="1">Uncharacterized protein</fullName>
    </submittedName>
</protein>
<dbReference type="EMBL" id="JACJSG010000051">
    <property type="protein sequence ID" value="MBD2504440.1"/>
    <property type="molecule type" value="Genomic_DNA"/>
</dbReference>
<accession>A0ABR8DDJ9</accession>
<gene>
    <name evidence="1" type="ORF">H6G83_28180</name>
</gene>
<evidence type="ECO:0000313" key="1">
    <source>
        <dbReference type="EMBL" id="MBD2504440.1"/>
    </source>
</evidence>
<proteinExistence type="predicted"/>
<evidence type="ECO:0000313" key="2">
    <source>
        <dbReference type="Proteomes" id="UP000661112"/>
    </source>
</evidence>
<organism evidence="1 2">
    <name type="scientific">Anabaena azotica FACHB-119</name>
    <dbReference type="NCBI Taxonomy" id="947527"/>
    <lineage>
        <taxon>Bacteria</taxon>
        <taxon>Bacillati</taxon>
        <taxon>Cyanobacteriota</taxon>
        <taxon>Cyanophyceae</taxon>
        <taxon>Nostocales</taxon>
        <taxon>Nostocaceae</taxon>
        <taxon>Anabaena</taxon>
        <taxon>Anabaena azotica</taxon>
    </lineage>
</organism>
<name>A0ABR8DDJ9_9NOST</name>
<sequence length="142" mass="16021">MATKEEVKRYLAYWFQLGKKVVIGSEETRLLPQPVFQGDRYSQAFEDCWQRILSSSGDSYLDGTEETIAELLTPAWDMVDCSRCSMPVPLRNMGMPPVSCPCVNLPGWPNTELPGPRCPINNQEQLMAIRNRLVGNLTAVKQ</sequence>
<dbReference type="Proteomes" id="UP000661112">
    <property type="component" value="Unassembled WGS sequence"/>
</dbReference>
<comment type="caution">
    <text evidence="1">The sequence shown here is derived from an EMBL/GenBank/DDBJ whole genome shotgun (WGS) entry which is preliminary data.</text>
</comment>
<keyword evidence="2" id="KW-1185">Reference proteome</keyword>